<keyword evidence="2" id="KW-0812">Transmembrane</keyword>
<dbReference type="InterPro" id="IPR003583">
    <property type="entry name" value="Hlx-hairpin-Hlx_DNA-bd_motif"/>
</dbReference>
<dbReference type="SUPFAM" id="SSF47794">
    <property type="entry name" value="Rad51 N-terminal domain-like"/>
    <property type="match status" value="2"/>
</dbReference>
<feature type="transmembrane region" description="Helical" evidence="2">
    <location>
        <begin position="49"/>
        <end position="70"/>
    </location>
</feature>
<keyword evidence="5" id="KW-1185">Reference proteome</keyword>
<reference evidence="4 5" key="1">
    <citation type="submission" date="2019-02" db="EMBL/GenBank/DDBJ databases">
        <title>Haloarcula mannanilyticum sp. nov., a mannan degrading haloarchaeon isolated from commercial salt.</title>
        <authorList>
            <person name="Enomoto S."/>
            <person name="Shimane Y."/>
            <person name="Kamekura M."/>
            <person name="Ito T."/>
            <person name="Moriya O."/>
            <person name="Ihara K."/>
            <person name="Takahashi-Ando N."/>
            <person name="Fukushima Y."/>
            <person name="Yoshida Y."/>
            <person name="Usama R."/>
            <person name="Takai K."/>
            <person name="Minegishi H."/>
        </authorList>
    </citation>
    <scope>NUCLEOTIDE SEQUENCE [LARGE SCALE GENOMIC DNA]</scope>
    <source>
        <strain evidence="4 5">MD130-1</strain>
    </source>
</reference>
<evidence type="ECO:0000256" key="1">
    <source>
        <dbReference type="SAM" id="MobiDB-lite"/>
    </source>
</evidence>
<accession>A0A4C2EM06</accession>
<feature type="transmembrane region" description="Helical" evidence="2">
    <location>
        <begin position="12"/>
        <end position="29"/>
    </location>
</feature>
<dbReference type="RefSeq" id="WP_137682865.1">
    <property type="nucleotide sequence ID" value="NZ_BIXZ01000001.1"/>
</dbReference>
<comment type="caution">
    <text evidence="4">The sequence shown here is derived from an EMBL/GenBank/DDBJ whole genome shotgun (WGS) entry which is preliminary data.</text>
</comment>
<keyword evidence="2" id="KW-1133">Transmembrane helix</keyword>
<gene>
    <name evidence="4" type="ORF">Harman_11740</name>
</gene>
<sequence length="295" mass="31811">MNDDIDELVEVAVLLVGGYVALMPTINVLEAVSSLTAATASSFLAVSSMVLPLLPVLLVAGIGFAVVHALRNSPRPYDSLAVGERRRVVETEKSVSECVNCELEGVDGVLREARHEFALFGWVGRVYDTTVNEECTVCHEADTVEYGLRAAQADPAPPGGHDEETTDETEAKREGDLTRIMHVGDAVARNLRQHGFETVADVRDADLEELVDVPRIGEQRAEDVQLGATHIGLEFGVDLARRLDREGFETAADIRAASVEELTEVRGVGQVTAKGIKSAVPEVSASEHDVQEITE</sequence>
<protein>
    <recommendedName>
        <fullName evidence="3">Helix-hairpin-helix DNA-binding motif class 1 domain-containing protein</fullName>
    </recommendedName>
</protein>
<feature type="domain" description="Helix-hairpin-helix DNA-binding motif class 1" evidence="3">
    <location>
        <begin position="175"/>
        <end position="194"/>
    </location>
</feature>
<evidence type="ECO:0000259" key="3">
    <source>
        <dbReference type="SMART" id="SM00278"/>
    </source>
</evidence>
<feature type="region of interest" description="Disordered" evidence="1">
    <location>
        <begin position="151"/>
        <end position="171"/>
    </location>
</feature>
<dbReference type="Gene3D" id="1.10.150.20">
    <property type="entry name" value="5' to 3' exonuclease, C-terminal subdomain"/>
    <property type="match status" value="2"/>
</dbReference>
<keyword evidence="2" id="KW-0472">Membrane</keyword>
<evidence type="ECO:0000313" key="4">
    <source>
        <dbReference type="EMBL" id="GCF13239.1"/>
    </source>
</evidence>
<dbReference type="AlphaFoldDB" id="A0A4C2EM06"/>
<dbReference type="Proteomes" id="UP000304382">
    <property type="component" value="Unassembled WGS sequence"/>
</dbReference>
<dbReference type="GO" id="GO:0003677">
    <property type="term" value="F:DNA binding"/>
    <property type="evidence" value="ECO:0007669"/>
    <property type="project" value="InterPro"/>
</dbReference>
<organism evidence="4 5">
    <name type="scientific">Haloarcula mannanilytica</name>
    <dbReference type="NCBI Taxonomy" id="2509225"/>
    <lineage>
        <taxon>Archaea</taxon>
        <taxon>Methanobacteriati</taxon>
        <taxon>Methanobacteriota</taxon>
        <taxon>Stenosarchaea group</taxon>
        <taxon>Halobacteria</taxon>
        <taxon>Halobacteriales</taxon>
        <taxon>Haloarculaceae</taxon>
        <taxon>Haloarcula</taxon>
    </lineage>
</organism>
<dbReference type="InterPro" id="IPR010995">
    <property type="entry name" value="DNA_repair_Rad51/TF_NusA_a-hlx"/>
</dbReference>
<dbReference type="Pfam" id="PF14520">
    <property type="entry name" value="HHH_5"/>
    <property type="match status" value="2"/>
</dbReference>
<proteinExistence type="predicted"/>
<dbReference type="EMBL" id="BIXZ01000001">
    <property type="protein sequence ID" value="GCF13239.1"/>
    <property type="molecule type" value="Genomic_DNA"/>
</dbReference>
<feature type="domain" description="Helix-hairpin-helix DNA-binding motif class 1" evidence="3">
    <location>
        <begin position="260"/>
        <end position="279"/>
    </location>
</feature>
<evidence type="ECO:0000313" key="5">
    <source>
        <dbReference type="Proteomes" id="UP000304382"/>
    </source>
</evidence>
<name>A0A4C2EM06_9EURY</name>
<dbReference type="GO" id="GO:0000166">
    <property type="term" value="F:nucleotide binding"/>
    <property type="evidence" value="ECO:0007669"/>
    <property type="project" value="InterPro"/>
</dbReference>
<evidence type="ECO:0000256" key="2">
    <source>
        <dbReference type="SAM" id="Phobius"/>
    </source>
</evidence>
<dbReference type="SMART" id="SM00278">
    <property type="entry name" value="HhH1"/>
    <property type="match status" value="3"/>
</dbReference>
<feature type="domain" description="Helix-hairpin-helix DNA-binding motif class 1" evidence="3">
    <location>
        <begin position="208"/>
        <end position="227"/>
    </location>
</feature>
<dbReference type="GO" id="GO:0006281">
    <property type="term" value="P:DNA repair"/>
    <property type="evidence" value="ECO:0007669"/>
    <property type="project" value="InterPro"/>
</dbReference>